<accession>A0A6G1KHC2</accession>
<feature type="region of interest" description="Disordered" evidence="1">
    <location>
        <begin position="1"/>
        <end position="20"/>
    </location>
</feature>
<dbReference type="EMBL" id="MU005766">
    <property type="protein sequence ID" value="KAF2712180.1"/>
    <property type="molecule type" value="Genomic_DNA"/>
</dbReference>
<evidence type="ECO:0008006" key="4">
    <source>
        <dbReference type="Google" id="ProtNLM"/>
    </source>
</evidence>
<dbReference type="InterPro" id="IPR012471">
    <property type="entry name" value="DUF1690"/>
</dbReference>
<feature type="compositionally biased region" description="Basic and acidic residues" evidence="1">
    <location>
        <begin position="105"/>
        <end position="117"/>
    </location>
</feature>
<protein>
    <recommendedName>
        <fullName evidence="4">DUF1690-domain-containing protein</fullName>
    </recommendedName>
</protein>
<organism evidence="2 3">
    <name type="scientific">Pleomassaria siparia CBS 279.74</name>
    <dbReference type="NCBI Taxonomy" id="1314801"/>
    <lineage>
        <taxon>Eukaryota</taxon>
        <taxon>Fungi</taxon>
        <taxon>Dikarya</taxon>
        <taxon>Ascomycota</taxon>
        <taxon>Pezizomycotina</taxon>
        <taxon>Dothideomycetes</taxon>
        <taxon>Pleosporomycetidae</taxon>
        <taxon>Pleosporales</taxon>
        <taxon>Pleomassariaceae</taxon>
        <taxon>Pleomassaria</taxon>
    </lineage>
</organism>
<dbReference type="Pfam" id="PF07956">
    <property type="entry name" value="DUF1690"/>
    <property type="match status" value="1"/>
</dbReference>
<reference evidence="2" key="1">
    <citation type="journal article" date="2020" name="Stud. Mycol.">
        <title>101 Dothideomycetes genomes: a test case for predicting lifestyles and emergence of pathogens.</title>
        <authorList>
            <person name="Haridas S."/>
            <person name="Albert R."/>
            <person name="Binder M."/>
            <person name="Bloem J."/>
            <person name="Labutti K."/>
            <person name="Salamov A."/>
            <person name="Andreopoulos B."/>
            <person name="Baker S."/>
            <person name="Barry K."/>
            <person name="Bills G."/>
            <person name="Bluhm B."/>
            <person name="Cannon C."/>
            <person name="Castanera R."/>
            <person name="Culley D."/>
            <person name="Daum C."/>
            <person name="Ezra D."/>
            <person name="Gonzalez J."/>
            <person name="Henrissat B."/>
            <person name="Kuo A."/>
            <person name="Liang C."/>
            <person name="Lipzen A."/>
            <person name="Lutzoni F."/>
            <person name="Magnuson J."/>
            <person name="Mondo S."/>
            <person name="Nolan M."/>
            <person name="Ohm R."/>
            <person name="Pangilinan J."/>
            <person name="Park H.-J."/>
            <person name="Ramirez L."/>
            <person name="Alfaro M."/>
            <person name="Sun H."/>
            <person name="Tritt A."/>
            <person name="Yoshinaga Y."/>
            <person name="Zwiers L.-H."/>
            <person name="Turgeon B."/>
            <person name="Goodwin S."/>
            <person name="Spatafora J."/>
            <person name="Crous P."/>
            <person name="Grigoriev I."/>
        </authorList>
    </citation>
    <scope>NUCLEOTIDE SEQUENCE</scope>
    <source>
        <strain evidence="2">CBS 279.74</strain>
    </source>
</reference>
<evidence type="ECO:0000256" key="1">
    <source>
        <dbReference type="SAM" id="MobiDB-lite"/>
    </source>
</evidence>
<dbReference type="OrthoDB" id="5544375at2759"/>
<dbReference type="Proteomes" id="UP000799428">
    <property type="component" value="Unassembled WGS sequence"/>
</dbReference>
<feature type="compositionally biased region" description="Polar residues" evidence="1">
    <location>
        <begin position="7"/>
        <end position="17"/>
    </location>
</feature>
<evidence type="ECO:0000313" key="2">
    <source>
        <dbReference type="EMBL" id="KAF2712180.1"/>
    </source>
</evidence>
<name>A0A6G1KHC2_9PLEO</name>
<feature type="region of interest" description="Disordered" evidence="1">
    <location>
        <begin position="92"/>
        <end position="117"/>
    </location>
</feature>
<feature type="compositionally biased region" description="Low complexity" evidence="1">
    <location>
        <begin position="95"/>
        <end position="104"/>
    </location>
</feature>
<evidence type="ECO:0000313" key="3">
    <source>
        <dbReference type="Proteomes" id="UP000799428"/>
    </source>
</evidence>
<proteinExistence type="predicted"/>
<dbReference type="AlphaFoldDB" id="A0A6G1KHC2"/>
<sequence length="186" mass="21251">MGADNSKPANGVSQHVFSSDAPVRFSNELVDSLQKNTQTDSTRSKQQELAYQRRLTSELEKVREQEVWNLSKLSETLSDDLDKPSEPSLVEKLSDATLSSSALAEKQKQKDMTRDSVTKEIEALKKKLEERRKLEQVDPQLSKAKAEVVACLRTNDRRPLDCWQEIANFKQEVGRLEKDFVEKTIR</sequence>
<feature type="region of interest" description="Disordered" evidence="1">
    <location>
        <begin position="28"/>
        <end position="49"/>
    </location>
</feature>
<keyword evidence="3" id="KW-1185">Reference proteome</keyword>
<gene>
    <name evidence="2" type="ORF">K504DRAFT_488663</name>
</gene>